<comment type="caution">
    <text evidence="1">The sequence shown here is derived from an EMBL/GenBank/DDBJ whole genome shotgun (WGS) entry which is preliminary data.</text>
</comment>
<evidence type="ECO:0000313" key="3">
    <source>
        <dbReference type="Proteomes" id="UP000618051"/>
    </source>
</evidence>
<evidence type="ECO:0000313" key="1">
    <source>
        <dbReference type="EMBL" id="KAG0118515.1"/>
    </source>
</evidence>
<accession>A0A835TUA7</accession>
<protein>
    <submittedName>
        <fullName evidence="1">Uncharacterized protein</fullName>
    </submittedName>
</protein>
<evidence type="ECO:0000313" key="2">
    <source>
        <dbReference type="EMBL" id="KAI1240429.1"/>
    </source>
</evidence>
<reference evidence="1" key="1">
    <citation type="submission" date="2020-10" db="EMBL/GenBank/DDBJ databases">
        <title>Feather gene expression reveals the developmental basis of iridescence in African starlings.</title>
        <authorList>
            <person name="Rubenstein D.R."/>
        </authorList>
    </citation>
    <scope>NUCLEOTIDE SEQUENCE</scope>
    <source>
        <strain evidence="1">SS15</strain>
        <tissue evidence="1">Liver</tissue>
    </source>
</reference>
<gene>
    <name evidence="2" type="ORF">IHE44_0008851</name>
    <name evidence="1" type="ORF">IHE44_000937</name>
</gene>
<reference evidence="2 3" key="2">
    <citation type="journal article" date="2021" name="J. Hered.">
        <title>Feather Gene Expression Elucidates the Developmental Basis of Plumage Iridescence in African Starlings.</title>
        <authorList>
            <person name="Rubenstein D.R."/>
            <person name="Corvelo A."/>
            <person name="MacManes M.D."/>
            <person name="Maia R."/>
            <person name="Narzisi G."/>
            <person name="Rousaki A."/>
            <person name="Vandenabeele P."/>
            <person name="Shawkey M.D."/>
            <person name="Solomon J."/>
        </authorList>
    </citation>
    <scope>NUCLEOTIDE SEQUENCE [LARGE SCALE GENOMIC DNA]</scope>
    <source>
        <strain evidence="2">SS15</strain>
    </source>
</reference>
<reference evidence="2" key="3">
    <citation type="submission" date="2022-01" db="EMBL/GenBank/DDBJ databases">
        <authorList>
            <person name="Rubenstein D.R."/>
        </authorList>
    </citation>
    <scope>NUCLEOTIDE SEQUENCE</scope>
    <source>
        <strain evidence="2">SS15</strain>
        <tissue evidence="2">Liver</tissue>
    </source>
</reference>
<keyword evidence="3" id="KW-1185">Reference proteome</keyword>
<proteinExistence type="predicted"/>
<organism evidence="1">
    <name type="scientific">Lamprotornis superbus</name>
    <dbReference type="NCBI Taxonomy" id="245042"/>
    <lineage>
        <taxon>Eukaryota</taxon>
        <taxon>Metazoa</taxon>
        <taxon>Chordata</taxon>
        <taxon>Craniata</taxon>
        <taxon>Vertebrata</taxon>
        <taxon>Euteleostomi</taxon>
        <taxon>Archelosauria</taxon>
        <taxon>Archosauria</taxon>
        <taxon>Dinosauria</taxon>
        <taxon>Saurischia</taxon>
        <taxon>Theropoda</taxon>
        <taxon>Coelurosauria</taxon>
        <taxon>Aves</taxon>
        <taxon>Neognathae</taxon>
        <taxon>Neoaves</taxon>
        <taxon>Telluraves</taxon>
        <taxon>Australaves</taxon>
        <taxon>Passeriformes</taxon>
        <taxon>Sturnidae</taxon>
        <taxon>Lamprotornis</taxon>
    </lineage>
</organism>
<name>A0A835TUA7_9PASS</name>
<dbReference type="EMBL" id="JADDUC010000110">
    <property type="protein sequence ID" value="KAG0118515.1"/>
    <property type="molecule type" value="Genomic_DNA"/>
</dbReference>
<dbReference type="EMBL" id="JADDUC020000003">
    <property type="protein sequence ID" value="KAI1240429.1"/>
    <property type="molecule type" value="Genomic_DNA"/>
</dbReference>
<dbReference type="AlphaFoldDB" id="A0A835TUA7"/>
<sequence length="128" mass="13785">MPRFKGRLGRNHGLLPCAVPEAYMAFGSALDKSVDPTLTLPPSLIFADLWGPCVDPGGILEDPRLHAAGLGDVCLRVLFRHVHLPPVPLLLRGSWRWQQLLGHLGCHLPGDSSAVLPQCCSAGSLHDL</sequence>
<dbReference type="Proteomes" id="UP000618051">
    <property type="component" value="Unassembled WGS sequence"/>
</dbReference>